<proteinExistence type="predicted"/>
<name>A0ABZ0FYU5_9BACT</name>
<dbReference type="EMBL" id="CP043839">
    <property type="protein sequence ID" value="WOF13765.1"/>
    <property type="molecule type" value="Genomic_DNA"/>
</dbReference>
<accession>A0ABZ0FYU5</accession>
<dbReference type="Proteomes" id="UP001302374">
    <property type="component" value="Chromosome"/>
</dbReference>
<dbReference type="PROSITE" id="PS51257">
    <property type="entry name" value="PROKAR_LIPOPROTEIN"/>
    <property type="match status" value="1"/>
</dbReference>
<evidence type="ECO:0000256" key="1">
    <source>
        <dbReference type="SAM" id="SignalP"/>
    </source>
</evidence>
<gene>
    <name evidence="2" type="ORF">F1644_16515</name>
</gene>
<keyword evidence="3" id="KW-1185">Reference proteome</keyword>
<reference evidence="2 3" key="1">
    <citation type="submission" date="2019-09" db="EMBL/GenBank/DDBJ databases">
        <title>Butyricimonas paravirosa DSM 105722 (=214-4 = JCM 18677 = CCUG 65563).</title>
        <authorList>
            <person name="Le Roy T."/>
            <person name="Cani P.D."/>
        </authorList>
    </citation>
    <scope>NUCLEOTIDE SEQUENCE [LARGE SCALE GENOMIC DNA]</scope>
    <source>
        <strain evidence="2 3">DSM 105722</strain>
    </source>
</reference>
<protein>
    <submittedName>
        <fullName evidence="2">Uncharacterized protein</fullName>
    </submittedName>
</protein>
<keyword evidence="1" id="KW-0732">Signal</keyword>
<evidence type="ECO:0000313" key="3">
    <source>
        <dbReference type="Proteomes" id="UP001302374"/>
    </source>
</evidence>
<feature type="signal peptide" evidence="1">
    <location>
        <begin position="1"/>
        <end position="25"/>
    </location>
</feature>
<dbReference type="RefSeq" id="WP_118305279.1">
    <property type="nucleotide sequence ID" value="NZ_BMPA01000002.1"/>
</dbReference>
<dbReference type="GeneID" id="86892932"/>
<sequence>MKNVKIKLLLFVTLLMISSCLFSQAQKSVTEKFNVSRKQCTVFAYELENYLKSKGLYDGVQSRITISNTLDRIKRKMKIGGVDFTANHVFIVELLGGKIYDNGDWQEGFGIIEVGFETEAEAKAVYEKAKMTCKKYTMNIPIYCPPFRCVQVGKSVLFVYSINVNMDEYRDMAETWQPKKK</sequence>
<feature type="chain" id="PRO_5047392194" evidence="1">
    <location>
        <begin position="26"/>
        <end position="181"/>
    </location>
</feature>
<evidence type="ECO:0000313" key="2">
    <source>
        <dbReference type="EMBL" id="WOF13765.1"/>
    </source>
</evidence>
<organism evidence="2 3">
    <name type="scientific">Butyricimonas paravirosa</name>
    <dbReference type="NCBI Taxonomy" id="1472417"/>
    <lineage>
        <taxon>Bacteria</taxon>
        <taxon>Pseudomonadati</taxon>
        <taxon>Bacteroidota</taxon>
        <taxon>Bacteroidia</taxon>
        <taxon>Bacteroidales</taxon>
        <taxon>Odoribacteraceae</taxon>
        <taxon>Butyricimonas</taxon>
    </lineage>
</organism>